<dbReference type="GeneID" id="33324734"/>
<keyword evidence="3" id="KW-0812">Transmembrane</keyword>
<dbReference type="Pfam" id="PF00535">
    <property type="entry name" value="Glycos_transf_2"/>
    <property type="match status" value="1"/>
</dbReference>
<keyword evidence="3" id="KW-1133">Transmembrane helix</keyword>
<evidence type="ECO:0000313" key="5">
    <source>
        <dbReference type="EMBL" id="ASI99541.1"/>
    </source>
</evidence>
<dbReference type="KEGG" id="tce:A3L02_08190"/>
<keyword evidence="6" id="KW-1185">Reference proteome</keyword>
<dbReference type="Gene3D" id="3.90.550.10">
    <property type="entry name" value="Spore Coat Polysaccharide Biosynthesis Protein SpsA, Chain A"/>
    <property type="match status" value="1"/>
</dbReference>
<accession>A0A218P3N3</accession>
<dbReference type="InterPro" id="IPR029044">
    <property type="entry name" value="Nucleotide-diphossugar_trans"/>
</dbReference>
<evidence type="ECO:0000256" key="2">
    <source>
        <dbReference type="ARBA" id="ARBA00022679"/>
    </source>
</evidence>
<evidence type="ECO:0000259" key="4">
    <source>
        <dbReference type="Pfam" id="PF00535"/>
    </source>
</evidence>
<gene>
    <name evidence="5" type="ORF">A3L02_08190</name>
</gene>
<dbReference type="AlphaFoldDB" id="A0A218P3N3"/>
<feature type="transmembrane region" description="Helical" evidence="3">
    <location>
        <begin position="273"/>
        <end position="300"/>
    </location>
</feature>
<sequence>MNPLLLGLSVVLLWDGYFFLNYIISLFRNYPIREWTPAVSVIIPAYNEGKRVIAAVESALGQDYPSLEVIVVDDGSDDDTFEMASSVKDPRLKVYRKEHGGKARALNFGLSKSSGEIVVTTDADSYLEPTAIKELVRRFHSDEVAGVGGQVRVPGSSFLERAQDAEHLRIAMFRRAKELEDLSLAPGPIAAFRREALDGIGGFVDDPVEDYATTKAVKSLGRVVYAPRARVWTEMPKSLSVLWRQRKRWFLGDLKNLGGGFTKDLTFLLLSDLVAFLDVAVPPLLLFAGKFELFTLWWLFEVFTMLLPTLMEGGSPINALLFPLILWFWAVFYLALHIYGYFSALLRRV</sequence>
<evidence type="ECO:0000256" key="3">
    <source>
        <dbReference type="SAM" id="Phobius"/>
    </source>
</evidence>
<dbReference type="InterPro" id="IPR001173">
    <property type="entry name" value="Glyco_trans_2-like"/>
</dbReference>
<evidence type="ECO:0000256" key="1">
    <source>
        <dbReference type="ARBA" id="ARBA00022676"/>
    </source>
</evidence>
<dbReference type="Proteomes" id="UP000197156">
    <property type="component" value="Chromosome"/>
</dbReference>
<evidence type="ECO:0000313" key="6">
    <source>
        <dbReference type="Proteomes" id="UP000197156"/>
    </source>
</evidence>
<keyword evidence="3" id="KW-0472">Membrane</keyword>
<feature type="domain" description="Glycosyltransferase 2-like" evidence="4">
    <location>
        <begin position="40"/>
        <end position="199"/>
    </location>
</feature>
<name>A0A218P3N3_THECE</name>
<feature type="transmembrane region" description="Helical" evidence="3">
    <location>
        <begin position="6"/>
        <end position="24"/>
    </location>
</feature>
<dbReference type="SUPFAM" id="SSF53448">
    <property type="entry name" value="Nucleotide-diphospho-sugar transferases"/>
    <property type="match status" value="1"/>
</dbReference>
<organism evidence="5 6">
    <name type="scientific">Thermococcus celer Vu 13 = JCM 8558</name>
    <dbReference type="NCBI Taxonomy" id="1293037"/>
    <lineage>
        <taxon>Archaea</taxon>
        <taxon>Methanobacteriati</taxon>
        <taxon>Methanobacteriota</taxon>
        <taxon>Thermococci</taxon>
        <taxon>Thermococcales</taxon>
        <taxon>Thermococcaceae</taxon>
        <taxon>Thermococcus</taxon>
    </lineage>
</organism>
<protein>
    <submittedName>
        <fullName evidence="5">Glycosyl transferase</fullName>
    </submittedName>
</protein>
<proteinExistence type="predicted"/>
<keyword evidence="2 5" id="KW-0808">Transferase</keyword>
<keyword evidence="1" id="KW-0328">Glycosyltransferase</keyword>
<dbReference type="PANTHER" id="PTHR43630">
    <property type="entry name" value="POLY-BETA-1,6-N-ACETYL-D-GLUCOSAMINE SYNTHASE"/>
    <property type="match status" value="1"/>
</dbReference>
<dbReference type="GO" id="GO:0016757">
    <property type="term" value="F:glycosyltransferase activity"/>
    <property type="evidence" value="ECO:0007669"/>
    <property type="project" value="UniProtKB-KW"/>
</dbReference>
<feature type="transmembrane region" description="Helical" evidence="3">
    <location>
        <begin position="320"/>
        <end position="342"/>
    </location>
</feature>
<reference evidence="5 6" key="1">
    <citation type="submission" date="2016-03" db="EMBL/GenBank/DDBJ databases">
        <title>Complete genome sequence of Thermococcus celer.</title>
        <authorList>
            <person name="Oger P.M."/>
        </authorList>
    </citation>
    <scope>NUCLEOTIDE SEQUENCE [LARGE SCALE GENOMIC DNA]</scope>
    <source>
        <strain evidence="5 6">Vu 13</strain>
    </source>
</reference>
<dbReference type="EMBL" id="CP014854">
    <property type="protein sequence ID" value="ASI99541.1"/>
    <property type="molecule type" value="Genomic_DNA"/>
</dbReference>
<dbReference type="OrthoDB" id="43988at2157"/>
<dbReference type="CDD" id="cd06423">
    <property type="entry name" value="CESA_like"/>
    <property type="match status" value="1"/>
</dbReference>
<dbReference type="PANTHER" id="PTHR43630:SF1">
    <property type="entry name" value="POLY-BETA-1,6-N-ACETYL-D-GLUCOSAMINE SYNTHASE"/>
    <property type="match status" value="1"/>
</dbReference>
<dbReference type="RefSeq" id="WP_088863462.1">
    <property type="nucleotide sequence ID" value="NZ_CP014854.1"/>
</dbReference>